<dbReference type="Proteomes" id="UP001151760">
    <property type="component" value="Unassembled WGS sequence"/>
</dbReference>
<dbReference type="EMBL" id="BQNB010017857">
    <property type="protein sequence ID" value="GJT67985.1"/>
    <property type="molecule type" value="Genomic_DNA"/>
</dbReference>
<reference evidence="2" key="1">
    <citation type="journal article" date="2022" name="Int. J. Mol. Sci.">
        <title>Draft Genome of Tanacetum Coccineum: Genomic Comparison of Closely Related Tanacetum-Family Plants.</title>
        <authorList>
            <person name="Yamashiro T."/>
            <person name="Shiraishi A."/>
            <person name="Nakayama K."/>
            <person name="Satake H."/>
        </authorList>
    </citation>
    <scope>NUCLEOTIDE SEQUENCE</scope>
</reference>
<protein>
    <submittedName>
        <fullName evidence="2">Uncharacterized protein</fullName>
    </submittedName>
</protein>
<keyword evidence="3" id="KW-1185">Reference proteome</keyword>
<name>A0ABQ5FXA6_9ASTR</name>
<organism evidence="2 3">
    <name type="scientific">Tanacetum coccineum</name>
    <dbReference type="NCBI Taxonomy" id="301880"/>
    <lineage>
        <taxon>Eukaryota</taxon>
        <taxon>Viridiplantae</taxon>
        <taxon>Streptophyta</taxon>
        <taxon>Embryophyta</taxon>
        <taxon>Tracheophyta</taxon>
        <taxon>Spermatophyta</taxon>
        <taxon>Magnoliopsida</taxon>
        <taxon>eudicotyledons</taxon>
        <taxon>Gunneridae</taxon>
        <taxon>Pentapetalae</taxon>
        <taxon>asterids</taxon>
        <taxon>campanulids</taxon>
        <taxon>Asterales</taxon>
        <taxon>Asteraceae</taxon>
        <taxon>Asteroideae</taxon>
        <taxon>Anthemideae</taxon>
        <taxon>Anthemidinae</taxon>
        <taxon>Tanacetum</taxon>
    </lineage>
</organism>
<proteinExistence type="predicted"/>
<accession>A0ABQ5FXA6</accession>
<gene>
    <name evidence="2" type="ORF">Tco_1019465</name>
</gene>
<sequence length="94" mass="10166">MPPYGFKSQKQTPLFGEGGGDEGVEVMVTRWIWVRVASAVGGSHGGCVVMLVVLKVGNGVDDDDVDEVEMVGVVTASVGRKWVTRWLWWCKVAG</sequence>
<comment type="caution">
    <text evidence="2">The sequence shown here is derived from an EMBL/GenBank/DDBJ whole genome shotgun (WGS) entry which is preliminary data.</text>
</comment>
<feature type="region of interest" description="Disordered" evidence="1">
    <location>
        <begin position="1"/>
        <end position="20"/>
    </location>
</feature>
<reference evidence="2" key="2">
    <citation type="submission" date="2022-01" db="EMBL/GenBank/DDBJ databases">
        <authorList>
            <person name="Yamashiro T."/>
            <person name="Shiraishi A."/>
            <person name="Satake H."/>
            <person name="Nakayama K."/>
        </authorList>
    </citation>
    <scope>NUCLEOTIDE SEQUENCE</scope>
</reference>
<evidence type="ECO:0000313" key="3">
    <source>
        <dbReference type="Proteomes" id="UP001151760"/>
    </source>
</evidence>
<evidence type="ECO:0000313" key="2">
    <source>
        <dbReference type="EMBL" id="GJT67985.1"/>
    </source>
</evidence>
<evidence type="ECO:0000256" key="1">
    <source>
        <dbReference type="SAM" id="MobiDB-lite"/>
    </source>
</evidence>